<dbReference type="Gene3D" id="3.40.50.620">
    <property type="entry name" value="HUPs"/>
    <property type="match status" value="1"/>
</dbReference>
<dbReference type="Gene3D" id="3.40.50.1220">
    <property type="entry name" value="TPP-binding domain"/>
    <property type="match status" value="1"/>
</dbReference>
<evidence type="ECO:0000256" key="1">
    <source>
        <dbReference type="ARBA" id="ARBA00005817"/>
    </source>
</evidence>
<proteinExistence type="inferred from homology"/>
<evidence type="ECO:0000256" key="4">
    <source>
        <dbReference type="ARBA" id="ARBA00022827"/>
    </source>
</evidence>
<dbReference type="EMBL" id="JADOBI010000004">
    <property type="protein sequence ID" value="MBF7979877.1"/>
    <property type="molecule type" value="Genomic_DNA"/>
</dbReference>
<name>A0ABS0E476_9GAMM</name>
<dbReference type="InterPro" id="IPR014730">
    <property type="entry name" value="ETF_a/b_N"/>
</dbReference>
<sequence>MNIAIILDCRQRGFLSQAQMQNDFLRANPVLSGSAELWLLYDADKPDALPQMACDIRHVVWISLPENGLAEPALEALMALFEQRPAELLLCASGEAADELATRLAYRIGGVSGTGVAEIEKSETHWSVVKPAYGSRMRATLTLNGSPLCISVAATGGKPAQTAPVHAQQTDFSPPLAPASWLVDFQQETRPAANGLHNASAVLVIGQGAGSAEQVRRLEAFARQIHAEPGCSRPVAMNAWCDMSRMVGISGVVAAPDVCIVAGASGAAALMAGIDRSEFIVAINTDPHAAIFAQADVGIVDDMDDVLSALAACYSCTSV</sequence>
<dbReference type="SUPFAM" id="SSF52402">
    <property type="entry name" value="Adenine nucleotide alpha hydrolases-like"/>
    <property type="match status" value="1"/>
</dbReference>
<keyword evidence="3" id="KW-0285">Flavoprotein</keyword>
<comment type="similarity">
    <text evidence="1">Belongs to the ETF alpha-subunit/FixB family.</text>
</comment>
<comment type="caution">
    <text evidence="8">The sequence shown here is derived from an EMBL/GenBank/DDBJ whole genome shotgun (WGS) entry which is preliminary data.</text>
</comment>
<dbReference type="Pfam" id="PF00766">
    <property type="entry name" value="ETF_alpha"/>
    <property type="match status" value="1"/>
</dbReference>
<dbReference type="InterPro" id="IPR014731">
    <property type="entry name" value="ETF_asu_C"/>
</dbReference>
<keyword evidence="9" id="KW-1185">Reference proteome</keyword>
<reference evidence="8 9" key="1">
    <citation type="submission" date="2020-11" db="EMBL/GenBank/DDBJ databases">
        <title>Taxonomic investigation of Rahnella strains.</title>
        <authorList>
            <person name="Lee S.D."/>
        </authorList>
    </citation>
    <scope>NUCLEOTIDE SEQUENCE [LARGE SCALE GENOMIC DNA]</scope>
    <source>
        <strain evidence="8 9">SAP-17</strain>
    </source>
</reference>
<dbReference type="PANTHER" id="PTHR43153:SF5">
    <property type="entry name" value="PROTEIN FIXB-RELATED"/>
    <property type="match status" value="1"/>
</dbReference>
<evidence type="ECO:0000256" key="2">
    <source>
        <dbReference type="ARBA" id="ARBA00022448"/>
    </source>
</evidence>
<dbReference type="InterPro" id="IPR001308">
    <property type="entry name" value="ETF_a/FixB"/>
</dbReference>
<protein>
    <submittedName>
        <fullName evidence="8">Electron transfer flavoprotein subunit alpha/FixB family protein</fullName>
    </submittedName>
</protein>
<dbReference type="SUPFAM" id="SSF52467">
    <property type="entry name" value="DHS-like NAD/FAD-binding domain"/>
    <property type="match status" value="1"/>
</dbReference>
<dbReference type="PANTHER" id="PTHR43153">
    <property type="entry name" value="ELECTRON TRANSFER FLAVOPROTEIN ALPHA"/>
    <property type="match status" value="1"/>
</dbReference>
<evidence type="ECO:0000259" key="7">
    <source>
        <dbReference type="Pfam" id="PF01012"/>
    </source>
</evidence>
<dbReference type="RefSeq" id="WP_195814182.1">
    <property type="nucleotide sequence ID" value="NZ_JADOBI010000004.1"/>
</dbReference>
<dbReference type="Proteomes" id="UP000636811">
    <property type="component" value="Unassembled WGS sequence"/>
</dbReference>
<dbReference type="InterPro" id="IPR029035">
    <property type="entry name" value="DHS-like_NAD/FAD-binding_dom"/>
</dbReference>
<evidence type="ECO:0000313" key="8">
    <source>
        <dbReference type="EMBL" id="MBF7979877.1"/>
    </source>
</evidence>
<organism evidence="8 9">
    <name type="scientific">Rahnella laticis</name>
    <dbReference type="NCBI Taxonomy" id="2787622"/>
    <lineage>
        <taxon>Bacteria</taxon>
        <taxon>Pseudomonadati</taxon>
        <taxon>Pseudomonadota</taxon>
        <taxon>Gammaproteobacteria</taxon>
        <taxon>Enterobacterales</taxon>
        <taxon>Yersiniaceae</taxon>
        <taxon>Rahnella</taxon>
    </lineage>
</organism>
<evidence type="ECO:0000259" key="6">
    <source>
        <dbReference type="Pfam" id="PF00766"/>
    </source>
</evidence>
<gene>
    <name evidence="8" type="ORF">IV433_10710</name>
</gene>
<feature type="domain" description="Electron transfer flavoprotein alpha subunit C-terminal" evidence="6">
    <location>
        <begin position="196"/>
        <end position="274"/>
    </location>
</feature>
<feature type="domain" description="Electron transfer flavoprotein alpha/beta-subunit N-terminal" evidence="7">
    <location>
        <begin position="47"/>
        <end position="161"/>
    </location>
</feature>
<keyword evidence="2" id="KW-0813">Transport</keyword>
<dbReference type="Pfam" id="PF01012">
    <property type="entry name" value="ETF"/>
    <property type="match status" value="1"/>
</dbReference>
<accession>A0ABS0E476</accession>
<keyword evidence="5" id="KW-0249">Electron transport</keyword>
<dbReference type="InterPro" id="IPR014729">
    <property type="entry name" value="Rossmann-like_a/b/a_fold"/>
</dbReference>
<evidence type="ECO:0000256" key="3">
    <source>
        <dbReference type="ARBA" id="ARBA00022630"/>
    </source>
</evidence>
<evidence type="ECO:0000256" key="5">
    <source>
        <dbReference type="ARBA" id="ARBA00022982"/>
    </source>
</evidence>
<keyword evidence="4" id="KW-0274">FAD</keyword>
<evidence type="ECO:0000313" key="9">
    <source>
        <dbReference type="Proteomes" id="UP000636811"/>
    </source>
</evidence>